<organism evidence="1 2">
    <name type="scientific">Rhodocytophaga rosea</name>
    <dbReference type="NCBI Taxonomy" id="2704465"/>
    <lineage>
        <taxon>Bacteria</taxon>
        <taxon>Pseudomonadati</taxon>
        <taxon>Bacteroidota</taxon>
        <taxon>Cytophagia</taxon>
        <taxon>Cytophagales</taxon>
        <taxon>Rhodocytophagaceae</taxon>
        <taxon>Rhodocytophaga</taxon>
    </lineage>
</organism>
<dbReference type="EMBL" id="CP048222">
    <property type="protein sequence ID" value="QHT66175.1"/>
    <property type="molecule type" value="Genomic_DNA"/>
</dbReference>
<evidence type="ECO:0000313" key="1">
    <source>
        <dbReference type="EMBL" id="QHT66175.1"/>
    </source>
</evidence>
<reference evidence="1 2" key="1">
    <citation type="submission" date="2020-01" db="EMBL/GenBank/DDBJ databases">
        <authorList>
            <person name="Kim M.K."/>
        </authorList>
    </citation>
    <scope>NUCLEOTIDE SEQUENCE [LARGE SCALE GENOMIC DNA]</scope>
    <source>
        <strain evidence="1 2">172606-1</strain>
    </source>
</reference>
<sequence length="131" mass="15602">MTRIYHTSKIKEIPPYGAFEDEIIFQVQDNSESFIMRKYEFDWLADKMFDNWQQKRNPYIQILKEWNECIGFQDVEGQVSLIKDVADTIEALKMIEPSEDQSYNGINKEDIELLLLFLERNKDKPIEISES</sequence>
<dbReference type="KEGG" id="rhoz:GXP67_05575"/>
<gene>
    <name evidence="1" type="ORF">GXP67_05575</name>
</gene>
<evidence type="ECO:0000313" key="2">
    <source>
        <dbReference type="Proteomes" id="UP000480178"/>
    </source>
</evidence>
<dbReference type="RefSeq" id="WP_162442245.1">
    <property type="nucleotide sequence ID" value="NZ_CP048222.1"/>
</dbReference>
<protein>
    <submittedName>
        <fullName evidence="1">Uncharacterized protein</fullName>
    </submittedName>
</protein>
<name>A0A6C0GDY4_9BACT</name>
<dbReference type="AlphaFoldDB" id="A0A6C0GDY4"/>
<proteinExistence type="predicted"/>
<accession>A0A6C0GDY4</accession>
<keyword evidence="2" id="KW-1185">Reference proteome</keyword>
<dbReference type="Proteomes" id="UP000480178">
    <property type="component" value="Chromosome"/>
</dbReference>